<dbReference type="EMBL" id="GGEC01000135">
    <property type="protein sequence ID" value="MBW80618.1"/>
    <property type="molecule type" value="Transcribed_RNA"/>
</dbReference>
<protein>
    <submittedName>
        <fullName evidence="2">Uncharacterized protein MANES_16G095000</fullName>
    </submittedName>
</protein>
<evidence type="ECO:0000256" key="1">
    <source>
        <dbReference type="SAM" id="MobiDB-lite"/>
    </source>
</evidence>
<dbReference type="AlphaFoldDB" id="A0A2P2IHC4"/>
<evidence type="ECO:0000313" key="2">
    <source>
        <dbReference type="EMBL" id="MBW80618.1"/>
    </source>
</evidence>
<reference evidence="2" key="1">
    <citation type="submission" date="2018-02" db="EMBL/GenBank/DDBJ databases">
        <title>Rhizophora mucronata_Transcriptome.</title>
        <authorList>
            <person name="Meera S.P."/>
            <person name="Sreeshan A."/>
            <person name="Augustine A."/>
        </authorList>
    </citation>
    <scope>NUCLEOTIDE SEQUENCE</scope>
    <source>
        <tissue evidence="2">Leaf</tissue>
    </source>
</reference>
<name>A0A2P2IHC4_RHIMU</name>
<sequence>MEVTLSIFQTTDSPSCLEAYIHRQEAYAPLHNSSQSASPDVGGSIAQERSLRSTTPCGLASHPSLIA</sequence>
<feature type="region of interest" description="Disordered" evidence="1">
    <location>
        <begin position="31"/>
        <end position="67"/>
    </location>
</feature>
<proteinExistence type="predicted"/>
<accession>A0A2P2IHC4</accession>
<organism evidence="2">
    <name type="scientific">Rhizophora mucronata</name>
    <name type="common">Asiatic mangrove</name>
    <dbReference type="NCBI Taxonomy" id="61149"/>
    <lineage>
        <taxon>Eukaryota</taxon>
        <taxon>Viridiplantae</taxon>
        <taxon>Streptophyta</taxon>
        <taxon>Embryophyta</taxon>
        <taxon>Tracheophyta</taxon>
        <taxon>Spermatophyta</taxon>
        <taxon>Magnoliopsida</taxon>
        <taxon>eudicotyledons</taxon>
        <taxon>Gunneridae</taxon>
        <taxon>Pentapetalae</taxon>
        <taxon>rosids</taxon>
        <taxon>fabids</taxon>
        <taxon>Malpighiales</taxon>
        <taxon>Rhizophoraceae</taxon>
        <taxon>Rhizophora</taxon>
    </lineage>
</organism>